<dbReference type="PANTHER" id="PTHR11384:SF65">
    <property type="entry name" value="ABC TRANSPORTER DOMAIN-CONTAINING PROTEIN"/>
    <property type="match status" value="1"/>
</dbReference>
<keyword evidence="4" id="KW-0547">Nucleotide-binding</keyword>
<dbReference type="Gene3D" id="1.20.1560.10">
    <property type="entry name" value="ABC transporter type 1, transmembrane domain"/>
    <property type="match status" value="1"/>
</dbReference>
<dbReference type="EMBL" id="BTSY01000004">
    <property type="protein sequence ID" value="GMT23413.1"/>
    <property type="molecule type" value="Genomic_DNA"/>
</dbReference>
<feature type="transmembrane region" description="Helical" evidence="8">
    <location>
        <begin position="25"/>
        <end position="46"/>
    </location>
</feature>
<feature type="transmembrane region" description="Helical" evidence="8">
    <location>
        <begin position="83"/>
        <end position="105"/>
    </location>
</feature>
<dbReference type="InterPro" id="IPR011527">
    <property type="entry name" value="ABC1_TM_dom"/>
</dbReference>
<dbReference type="SUPFAM" id="SSF90123">
    <property type="entry name" value="ABC transporter transmembrane region"/>
    <property type="match status" value="1"/>
</dbReference>
<comment type="similarity">
    <text evidence="1">Belongs to the ABC transporter superfamily. ABCD family. Peroxisomal fatty acyl CoA transporter (TC 3.A.1.203) subfamily.</text>
</comment>
<dbReference type="Pfam" id="PF06472">
    <property type="entry name" value="ABC_membrane_2"/>
    <property type="match status" value="1"/>
</dbReference>
<name>A0AAV5VYV0_9BILA</name>
<dbReference type="GO" id="GO:0042760">
    <property type="term" value="P:very long-chain fatty acid catabolic process"/>
    <property type="evidence" value="ECO:0007669"/>
    <property type="project" value="TreeGrafter"/>
</dbReference>
<evidence type="ECO:0000256" key="4">
    <source>
        <dbReference type="ARBA" id="ARBA00022741"/>
    </source>
</evidence>
<dbReference type="SUPFAM" id="SSF52540">
    <property type="entry name" value="P-loop containing nucleoside triphosphate hydrolases"/>
    <property type="match status" value="1"/>
</dbReference>
<evidence type="ECO:0000256" key="7">
    <source>
        <dbReference type="ARBA" id="ARBA00023136"/>
    </source>
</evidence>
<evidence type="ECO:0000313" key="12">
    <source>
        <dbReference type="Proteomes" id="UP001432322"/>
    </source>
</evidence>
<dbReference type="InterPro" id="IPR003439">
    <property type="entry name" value="ABC_transporter-like_ATP-bd"/>
</dbReference>
<keyword evidence="7 8" id="KW-0472">Membrane</keyword>
<feature type="transmembrane region" description="Helical" evidence="8">
    <location>
        <begin position="178"/>
        <end position="200"/>
    </location>
</feature>
<dbReference type="GO" id="GO:0005778">
    <property type="term" value="C:peroxisomal membrane"/>
    <property type="evidence" value="ECO:0007669"/>
    <property type="project" value="TreeGrafter"/>
</dbReference>
<keyword evidence="6 8" id="KW-1133">Transmembrane helix</keyword>
<keyword evidence="5" id="KW-0067">ATP-binding</keyword>
<evidence type="ECO:0000259" key="9">
    <source>
        <dbReference type="PROSITE" id="PS50893"/>
    </source>
</evidence>
<proteinExistence type="inferred from homology"/>
<evidence type="ECO:0000256" key="8">
    <source>
        <dbReference type="SAM" id="Phobius"/>
    </source>
</evidence>
<dbReference type="PANTHER" id="PTHR11384">
    <property type="entry name" value="ATP-BINDING CASSETTE, SUB-FAMILY D MEMBER"/>
    <property type="match status" value="1"/>
</dbReference>
<evidence type="ECO:0000259" key="10">
    <source>
        <dbReference type="PROSITE" id="PS50929"/>
    </source>
</evidence>
<dbReference type="GO" id="GO:0015910">
    <property type="term" value="P:long-chain fatty acid import into peroxisome"/>
    <property type="evidence" value="ECO:0007669"/>
    <property type="project" value="TreeGrafter"/>
</dbReference>
<evidence type="ECO:0000313" key="11">
    <source>
        <dbReference type="EMBL" id="GMT23413.1"/>
    </source>
</evidence>
<keyword evidence="2" id="KW-0813">Transport</keyword>
<dbReference type="PROSITE" id="PS50929">
    <property type="entry name" value="ABC_TM1F"/>
    <property type="match status" value="1"/>
</dbReference>
<dbReference type="Gene3D" id="3.40.50.300">
    <property type="entry name" value="P-loop containing nucleotide triphosphate hydrolases"/>
    <property type="match status" value="1"/>
</dbReference>
<dbReference type="PROSITE" id="PS50893">
    <property type="entry name" value="ABC_TRANSPORTER_2"/>
    <property type="match status" value="1"/>
</dbReference>
<dbReference type="GO" id="GO:0140359">
    <property type="term" value="F:ABC-type transporter activity"/>
    <property type="evidence" value="ECO:0007669"/>
    <property type="project" value="InterPro"/>
</dbReference>
<dbReference type="GO" id="GO:0006635">
    <property type="term" value="P:fatty acid beta-oxidation"/>
    <property type="evidence" value="ECO:0007669"/>
    <property type="project" value="TreeGrafter"/>
</dbReference>
<dbReference type="InterPro" id="IPR050835">
    <property type="entry name" value="ABC_transporter_sub-D"/>
</dbReference>
<dbReference type="Pfam" id="PF00005">
    <property type="entry name" value="ABC_tran"/>
    <property type="match status" value="1"/>
</dbReference>
<feature type="transmembrane region" description="Helical" evidence="8">
    <location>
        <begin position="151"/>
        <end position="172"/>
    </location>
</feature>
<keyword evidence="12" id="KW-1185">Reference proteome</keyword>
<evidence type="ECO:0000256" key="1">
    <source>
        <dbReference type="ARBA" id="ARBA00008575"/>
    </source>
</evidence>
<evidence type="ECO:0008006" key="13">
    <source>
        <dbReference type="Google" id="ProtNLM"/>
    </source>
</evidence>
<dbReference type="GO" id="GO:0007031">
    <property type="term" value="P:peroxisome organization"/>
    <property type="evidence" value="ECO:0007669"/>
    <property type="project" value="TreeGrafter"/>
</dbReference>
<dbReference type="GO" id="GO:0005524">
    <property type="term" value="F:ATP binding"/>
    <property type="evidence" value="ECO:0007669"/>
    <property type="project" value="UniProtKB-KW"/>
</dbReference>
<sequence length="609" mass="69199">KHRPITKDFHFNWRFFRSCYHLWELIYPSFEWAALLTLTTIATAVGREVVNYFSGLNLGKFYSALVGGDQAAFWVVFTSSTLWYIALCGMIAIVKFLASCLYISIRRNAVQRLHSLYFDNGVFYKMNCVDDQGIDNPDQRITQDVEKACNLLANSIIPVVLLCPFTIGWYTYRTFTISGWFGVVSVYGYFIVGTVINRFLISPLAKWSARVERAEGDFRYKHVSVRDHSEEAAFYKASTFEESETDRLFWNLFYQQRALIFWKLPADFFQTFFNFFGGSLSYALQVFPIFIFNSYADVDPNDLPTIISNNSFVLIYLINSFTNLTDLATNIGEFAGYIQRITEFKEVALCHGRNLQIDLDPSDLLGVQIDGGKDNEGANFDEVNEGKNIVELSGVSYAPPTEDGELVSQLTVSVSNSDRLLITGPSGVGKTSLLRCMAQLWPIRSGSLKLGYFPRGVMFLPQRPYFPVGRLSLKQQIVFPIHQNEVPLEEDERITLILHSIGLGRLIITAGDLSNNVDFEWQEQLSPGEQQRLSLARVLFHRPSLVVLDEATASLSELAEKDAYSLLTLEKIGYLSTGHRSSLFQYHDEVLQIDQGGRVTLYPTDEIRY</sequence>
<dbReference type="PROSITE" id="PS00211">
    <property type="entry name" value="ABC_TRANSPORTER_1"/>
    <property type="match status" value="1"/>
</dbReference>
<feature type="non-terminal residue" evidence="11">
    <location>
        <position position="1"/>
    </location>
</feature>
<comment type="caution">
    <text evidence="11">The sequence shown here is derived from an EMBL/GenBank/DDBJ whole genome shotgun (WGS) entry which is preliminary data.</text>
</comment>
<dbReference type="GO" id="GO:0016887">
    <property type="term" value="F:ATP hydrolysis activity"/>
    <property type="evidence" value="ECO:0007669"/>
    <property type="project" value="InterPro"/>
</dbReference>
<organism evidence="11 12">
    <name type="scientific">Pristionchus fissidentatus</name>
    <dbReference type="NCBI Taxonomy" id="1538716"/>
    <lineage>
        <taxon>Eukaryota</taxon>
        <taxon>Metazoa</taxon>
        <taxon>Ecdysozoa</taxon>
        <taxon>Nematoda</taxon>
        <taxon>Chromadorea</taxon>
        <taxon>Rhabditida</taxon>
        <taxon>Rhabditina</taxon>
        <taxon>Diplogasteromorpha</taxon>
        <taxon>Diplogasteroidea</taxon>
        <taxon>Neodiplogasteridae</taxon>
        <taxon>Pristionchus</taxon>
    </lineage>
</organism>
<dbReference type="InterPro" id="IPR017871">
    <property type="entry name" value="ABC_transporter-like_CS"/>
</dbReference>
<evidence type="ECO:0000256" key="3">
    <source>
        <dbReference type="ARBA" id="ARBA00022692"/>
    </source>
</evidence>
<evidence type="ECO:0000256" key="2">
    <source>
        <dbReference type="ARBA" id="ARBA00022448"/>
    </source>
</evidence>
<dbReference type="GO" id="GO:0005324">
    <property type="term" value="F:long-chain fatty acid transmembrane transporter activity"/>
    <property type="evidence" value="ECO:0007669"/>
    <property type="project" value="TreeGrafter"/>
</dbReference>
<dbReference type="InterPro" id="IPR027417">
    <property type="entry name" value="P-loop_NTPase"/>
</dbReference>
<dbReference type="SMART" id="SM00382">
    <property type="entry name" value="AAA"/>
    <property type="match status" value="1"/>
</dbReference>
<evidence type="ECO:0000256" key="6">
    <source>
        <dbReference type="ARBA" id="ARBA00022989"/>
    </source>
</evidence>
<protein>
    <recommendedName>
        <fullName evidence="13">ABC transporter ATP-binding protein</fullName>
    </recommendedName>
</protein>
<gene>
    <name evidence="11" type="ORF">PFISCL1PPCAC_14710</name>
</gene>
<accession>A0AAV5VYV0</accession>
<evidence type="ECO:0000256" key="5">
    <source>
        <dbReference type="ARBA" id="ARBA00022840"/>
    </source>
</evidence>
<dbReference type="InterPro" id="IPR036640">
    <property type="entry name" value="ABC1_TM_sf"/>
</dbReference>
<keyword evidence="3 8" id="KW-0812">Transmembrane</keyword>
<feature type="domain" description="ABC transmembrane type-1" evidence="10">
    <location>
        <begin position="38"/>
        <end position="329"/>
    </location>
</feature>
<dbReference type="Proteomes" id="UP001432322">
    <property type="component" value="Unassembled WGS sequence"/>
</dbReference>
<reference evidence="11" key="1">
    <citation type="submission" date="2023-10" db="EMBL/GenBank/DDBJ databases">
        <title>Genome assembly of Pristionchus species.</title>
        <authorList>
            <person name="Yoshida K."/>
            <person name="Sommer R.J."/>
        </authorList>
    </citation>
    <scope>NUCLEOTIDE SEQUENCE</scope>
    <source>
        <strain evidence="11">RS5133</strain>
    </source>
</reference>
<dbReference type="AlphaFoldDB" id="A0AAV5VYV0"/>
<feature type="domain" description="ABC transporter" evidence="9">
    <location>
        <begin position="390"/>
        <end position="609"/>
    </location>
</feature>
<dbReference type="CDD" id="cd03223">
    <property type="entry name" value="ABCD_peroxisomal_ALDP"/>
    <property type="match status" value="1"/>
</dbReference>
<dbReference type="InterPro" id="IPR003593">
    <property type="entry name" value="AAA+_ATPase"/>
</dbReference>